<dbReference type="EMBL" id="JALPRY010000012">
    <property type="protein sequence ID" value="MCK8780546.1"/>
    <property type="molecule type" value="Genomic_DNA"/>
</dbReference>
<dbReference type="Proteomes" id="UP001202827">
    <property type="component" value="Unassembled WGS sequence"/>
</dbReference>
<dbReference type="RefSeq" id="WP_118848923.1">
    <property type="nucleotide sequence ID" value="NZ_JALPRY010000012.1"/>
</dbReference>
<feature type="chain" id="PRO_5045445804" description="Lipoprotein" evidence="1">
    <location>
        <begin position="23"/>
        <end position="119"/>
    </location>
</feature>
<accession>A0ABT0IRM3</accession>
<dbReference type="PROSITE" id="PS51257">
    <property type="entry name" value="PROKAR_LIPOPROTEIN"/>
    <property type="match status" value="1"/>
</dbReference>
<evidence type="ECO:0000313" key="2">
    <source>
        <dbReference type="EMBL" id="MCK8780546.1"/>
    </source>
</evidence>
<keyword evidence="3" id="KW-1185">Reference proteome</keyword>
<comment type="caution">
    <text evidence="2">The sequence shown here is derived from an EMBL/GenBank/DDBJ whole genome shotgun (WGS) entry which is preliminary data.</text>
</comment>
<keyword evidence="1" id="KW-0732">Signal</keyword>
<name>A0ABT0IRM3_9HYPH</name>
<gene>
    <name evidence="2" type="ORF">M0654_11165</name>
</gene>
<organism evidence="2 3">
    <name type="scientific">Neorhizobium turbinariae</name>
    <dbReference type="NCBI Taxonomy" id="2937795"/>
    <lineage>
        <taxon>Bacteria</taxon>
        <taxon>Pseudomonadati</taxon>
        <taxon>Pseudomonadota</taxon>
        <taxon>Alphaproteobacteria</taxon>
        <taxon>Hyphomicrobiales</taxon>
        <taxon>Rhizobiaceae</taxon>
        <taxon>Rhizobium/Agrobacterium group</taxon>
        <taxon>Neorhizobium</taxon>
    </lineage>
</organism>
<feature type="signal peptide" evidence="1">
    <location>
        <begin position="1"/>
        <end position="22"/>
    </location>
</feature>
<reference evidence="2 3" key="1">
    <citation type="submission" date="2022-04" db="EMBL/GenBank/DDBJ databases">
        <title>Rhizobium coralii sp. nov., isolated from coral Turbinaria peltata.</title>
        <authorList>
            <person name="Sun H."/>
        </authorList>
    </citation>
    <scope>NUCLEOTIDE SEQUENCE [LARGE SCALE GENOMIC DNA]</scope>
    <source>
        <strain evidence="2 3">NTR19</strain>
    </source>
</reference>
<evidence type="ECO:0000313" key="3">
    <source>
        <dbReference type="Proteomes" id="UP001202827"/>
    </source>
</evidence>
<proteinExistence type="predicted"/>
<evidence type="ECO:0008006" key="4">
    <source>
        <dbReference type="Google" id="ProtNLM"/>
    </source>
</evidence>
<protein>
    <recommendedName>
        <fullName evidence="4">Lipoprotein</fullName>
    </recommendedName>
</protein>
<evidence type="ECO:0000256" key="1">
    <source>
        <dbReference type="SAM" id="SignalP"/>
    </source>
</evidence>
<sequence length="119" mass="12692">MSRRAAASAIILAIALSSCTTAKGVASNPIETRWVGRSAGEFFAKYSPPLSDYDDGSNTVYNWRGGYKRIKQQNGRSSSVSCSAKITVSSSYVIRDITIVSDRPGANGPSYCTELLTAS</sequence>